<feature type="compositionally biased region" description="Basic and acidic residues" evidence="2">
    <location>
        <begin position="43"/>
        <end position="60"/>
    </location>
</feature>
<dbReference type="OrthoDB" id="5871802at2759"/>
<dbReference type="AlphaFoldDB" id="A0A183DYR9"/>
<feature type="region of interest" description="Disordered" evidence="2">
    <location>
        <begin position="43"/>
        <end position="69"/>
    </location>
</feature>
<dbReference type="EMBL" id="UYRT01080652">
    <property type="protein sequence ID" value="VDN23132.1"/>
    <property type="molecule type" value="Genomic_DNA"/>
</dbReference>
<evidence type="ECO:0000313" key="4">
    <source>
        <dbReference type="EMBL" id="VDN23132.1"/>
    </source>
</evidence>
<keyword evidence="5" id="KW-1185">Reference proteome</keyword>
<evidence type="ECO:0000313" key="5">
    <source>
        <dbReference type="Proteomes" id="UP000271098"/>
    </source>
</evidence>
<name>A0A183DYR9_9BILA</name>
<dbReference type="Proteomes" id="UP000271098">
    <property type="component" value="Unassembled WGS sequence"/>
</dbReference>
<proteinExistence type="predicted"/>
<evidence type="ECO:0000313" key="6">
    <source>
        <dbReference type="WBParaSite" id="GPUH_0001387501-mRNA-1"/>
    </source>
</evidence>
<reference evidence="4 5" key="2">
    <citation type="submission" date="2018-11" db="EMBL/GenBank/DDBJ databases">
        <authorList>
            <consortium name="Pathogen Informatics"/>
        </authorList>
    </citation>
    <scope>NUCLEOTIDE SEQUENCE [LARGE SCALE GENOMIC DNA]</scope>
</reference>
<feature type="domain" description="SPT2 homolog N-terminal" evidence="3">
    <location>
        <begin position="42"/>
        <end position="110"/>
    </location>
</feature>
<reference evidence="6" key="1">
    <citation type="submission" date="2016-06" db="UniProtKB">
        <authorList>
            <consortium name="WormBaseParasite"/>
        </authorList>
    </citation>
    <scope>IDENTIFICATION</scope>
</reference>
<feature type="coiled-coil region" evidence="1">
    <location>
        <begin position="83"/>
        <end position="110"/>
    </location>
</feature>
<dbReference type="WBParaSite" id="GPUH_0001387501-mRNA-1">
    <property type="protein sequence ID" value="GPUH_0001387501-mRNA-1"/>
    <property type="gene ID" value="GPUH_0001387501"/>
</dbReference>
<accession>A0A183DYR9</accession>
<dbReference type="InterPro" id="IPR054552">
    <property type="entry name" value="SPT2_N"/>
</dbReference>
<dbReference type="Pfam" id="PF22878">
    <property type="entry name" value="SPT2_N"/>
    <property type="match status" value="1"/>
</dbReference>
<evidence type="ECO:0000256" key="2">
    <source>
        <dbReference type="SAM" id="MobiDB-lite"/>
    </source>
</evidence>
<gene>
    <name evidence="4" type="ORF">GPUH_LOCUS13860</name>
</gene>
<keyword evidence="1" id="KW-0175">Coiled coil</keyword>
<protein>
    <recommendedName>
        <fullName evidence="3">SPT2 homolog N-terminal domain-containing protein</fullName>
    </recommendedName>
</protein>
<evidence type="ECO:0000256" key="1">
    <source>
        <dbReference type="SAM" id="Coils"/>
    </source>
</evidence>
<evidence type="ECO:0000259" key="3">
    <source>
        <dbReference type="Pfam" id="PF22878"/>
    </source>
</evidence>
<organism evidence="6">
    <name type="scientific">Gongylonema pulchrum</name>
    <dbReference type="NCBI Taxonomy" id="637853"/>
    <lineage>
        <taxon>Eukaryota</taxon>
        <taxon>Metazoa</taxon>
        <taxon>Ecdysozoa</taxon>
        <taxon>Nematoda</taxon>
        <taxon>Chromadorea</taxon>
        <taxon>Rhabditida</taxon>
        <taxon>Spirurina</taxon>
        <taxon>Spiruromorpha</taxon>
        <taxon>Spiruroidea</taxon>
        <taxon>Gongylonematidae</taxon>
        <taxon>Gongylonema</taxon>
    </lineage>
</organism>
<sequence length="149" mass="17578">MDLFDEILKQASSNTRSASKEIRKIDEARQRNQKCVNERLAAERKEAKATKHTAVPEKPKFVIPKKKTNEEPSVDKNKIALFLKKQEEEKQRALIEKRKQKEQLIKLRLQSYGGKFGSTPIELQQKYASNQQHEEYLKKQQMREEVCFF</sequence>